<dbReference type="InterPro" id="IPR023828">
    <property type="entry name" value="Peptidase_S8_Ser-AS"/>
</dbReference>
<feature type="active site" description="Charge relay system" evidence="5">
    <location>
        <position position="244"/>
    </location>
</feature>
<dbReference type="PROSITE" id="PS00138">
    <property type="entry name" value="SUBTILASE_SER"/>
    <property type="match status" value="1"/>
</dbReference>
<feature type="active site" description="Charge relay system" evidence="5">
    <location>
        <position position="61"/>
    </location>
</feature>
<dbReference type="PRINTS" id="PR00723">
    <property type="entry name" value="SUBTILISIN"/>
</dbReference>
<evidence type="ECO:0000256" key="1">
    <source>
        <dbReference type="ARBA" id="ARBA00011073"/>
    </source>
</evidence>
<dbReference type="CDD" id="cd07487">
    <property type="entry name" value="Peptidases_S8_1"/>
    <property type="match status" value="1"/>
</dbReference>
<feature type="active site" description="Charge relay system" evidence="5">
    <location>
        <position position="29"/>
    </location>
</feature>
<name>A0ABT2M113_9FIRM</name>
<dbReference type="InterPro" id="IPR036852">
    <property type="entry name" value="Peptidase_S8/S53_dom_sf"/>
</dbReference>
<dbReference type="Gene3D" id="3.40.50.200">
    <property type="entry name" value="Peptidase S8/S53 domain"/>
    <property type="match status" value="1"/>
</dbReference>
<dbReference type="EMBL" id="JAODBU010000008">
    <property type="protein sequence ID" value="MCT7399207.1"/>
    <property type="molecule type" value="Genomic_DNA"/>
</dbReference>
<keyword evidence="4 5" id="KW-0720">Serine protease</keyword>
<evidence type="ECO:0000313" key="9">
    <source>
        <dbReference type="Proteomes" id="UP001431199"/>
    </source>
</evidence>
<dbReference type="PANTHER" id="PTHR43806:SF11">
    <property type="entry name" value="CEREVISIN-RELATED"/>
    <property type="match status" value="1"/>
</dbReference>
<reference evidence="8" key="1">
    <citation type="submission" date="2022-09" db="EMBL/GenBank/DDBJ databases">
        <title>Eubacterium sp. LFL-14 isolated from human feces.</title>
        <authorList>
            <person name="Liu F."/>
        </authorList>
    </citation>
    <scope>NUCLEOTIDE SEQUENCE</scope>
    <source>
        <strain evidence="8">LFL-14</strain>
    </source>
</reference>
<evidence type="ECO:0000256" key="3">
    <source>
        <dbReference type="ARBA" id="ARBA00022801"/>
    </source>
</evidence>
<evidence type="ECO:0000256" key="4">
    <source>
        <dbReference type="ARBA" id="ARBA00022825"/>
    </source>
</evidence>
<evidence type="ECO:0000256" key="2">
    <source>
        <dbReference type="ARBA" id="ARBA00022670"/>
    </source>
</evidence>
<sequence length="301" mass="32886">MNTVRKLLKIDYIEEKGIFGQDIVVAILDTGMAEHPDLKGKIILFKDFIGDREKCYDDNGHGTHVAGIIAGESKDRLYGRMNINGIAKRSQLVVLKVLNAKGIGIEDKVIDGIKWIIDNYEKYNIKIVNISFGTIHNNCSEMRLVKYVEILWQLGLVVVAAAGNNGPDIGSITVPGVSKKIITVGVVEDGKKVNVNGRYTSNYSGRGPTCECIQKPDLIAYGNNIVSCNNNYKLKKYTVKSGTSMATPVVTGCAALLLSKYTELKNIDVKRKMIESCKDVNLPANIQGAGVINPVELLGVK</sequence>
<proteinExistence type="inferred from homology"/>
<dbReference type="InterPro" id="IPR050131">
    <property type="entry name" value="Peptidase_S8_subtilisin-like"/>
</dbReference>
<dbReference type="InterPro" id="IPR015500">
    <property type="entry name" value="Peptidase_S8_subtilisin-rel"/>
</dbReference>
<dbReference type="RefSeq" id="WP_260978773.1">
    <property type="nucleotide sequence ID" value="NZ_JAODBU010000008.1"/>
</dbReference>
<keyword evidence="3 5" id="KW-0378">Hydrolase</keyword>
<dbReference type="Proteomes" id="UP001431199">
    <property type="component" value="Unassembled WGS sequence"/>
</dbReference>
<dbReference type="SUPFAM" id="SSF52743">
    <property type="entry name" value="Subtilisin-like"/>
    <property type="match status" value="1"/>
</dbReference>
<evidence type="ECO:0000256" key="6">
    <source>
        <dbReference type="RuleBase" id="RU003355"/>
    </source>
</evidence>
<dbReference type="InterPro" id="IPR022398">
    <property type="entry name" value="Peptidase_S8_His-AS"/>
</dbReference>
<dbReference type="PROSITE" id="PS51892">
    <property type="entry name" value="SUBTILASE"/>
    <property type="match status" value="1"/>
</dbReference>
<evidence type="ECO:0000259" key="7">
    <source>
        <dbReference type="Pfam" id="PF00082"/>
    </source>
</evidence>
<feature type="domain" description="Peptidase S8/S53" evidence="7">
    <location>
        <begin position="20"/>
        <end position="290"/>
    </location>
</feature>
<keyword evidence="2 5" id="KW-0645">Protease</keyword>
<dbReference type="Pfam" id="PF00082">
    <property type="entry name" value="Peptidase_S8"/>
    <property type="match status" value="1"/>
</dbReference>
<dbReference type="PROSITE" id="PS00136">
    <property type="entry name" value="SUBTILASE_ASP"/>
    <property type="match status" value="1"/>
</dbReference>
<dbReference type="PANTHER" id="PTHR43806">
    <property type="entry name" value="PEPTIDASE S8"/>
    <property type="match status" value="1"/>
</dbReference>
<accession>A0ABT2M113</accession>
<dbReference type="PROSITE" id="PS00137">
    <property type="entry name" value="SUBTILASE_HIS"/>
    <property type="match status" value="1"/>
</dbReference>
<dbReference type="InterPro" id="IPR000209">
    <property type="entry name" value="Peptidase_S8/S53_dom"/>
</dbReference>
<evidence type="ECO:0000256" key="5">
    <source>
        <dbReference type="PROSITE-ProRule" id="PRU01240"/>
    </source>
</evidence>
<evidence type="ECO:0000313" key="8">
    <source>
        <dbReference type="EMBL" id="MCT7399207.1"/>
    </source>
</evidence>
<comment type="similarity">
    <text evidence="1 5 6">Belongs to the peptidase S8 family.</text>
</comment>
<keyword evidence="9" id="KW-1185">Reference proteome</keyword>
<organism evidence="8 9">
    <name type="scientific">Eubacterium album</name>
    <dbReference type="NCBI Taxonomy" id="2978477"/>
    <lineage>
        <taxon>Bacteria</taxon>
        <taxon>Bacillati</taxon>
        <taxon>Bacillota</taxon>
        <taxon>Clostridia</taxon>
        <taxon>Eubacteriales</taxon>
        <taxon>Eubacteriaceae</taxon>
        <taxon>Eubacterium</taxon>
    </lineage>
</organism>
<dbReference type="InterPro" id="IPR023827">
    <property type="entry name" value="Peptidase_S8_Asp-AS"/>
</dbReference>
<comment type="caution">
    <text evidence="8">The sequence shown here is derived from an EMBL/GenBank/DDBJ whole genome shotgun (WGS) entry which is preliminary data.</text>
</comment>
<protein>
    <submittedName>
        <fullName evidence="8">S8 family peptidase</fullName>
    </submittedName>
</protein>
<gene>
    <name evidence="8" type="ORF">N5B56_08970</name>
</gene>